<evidence type="ECO:0000256" key="1">
    <source>
        <dbReference type="SAM" id="Phobius"/>
    </source>
</evidence>
<reference evidence="2" key="1">
    <citation type="submission" date="2021-01" db="EMBL/GenBank/DDBJ databases">
        <title>Genome sequence of Phenylobacterium sp. 20VBR1 isolated from a valley glaceir, Ny-Alesund, Svalbard.</title>
        <authorList>
            <person name="Thomas F.A."/>
            <person name="Krishnan K.P."/>
            <person name="Sinha R.K."/>
        </authorList>
    </citation>
    <scope>NUCLEOTIDE SEQUENCE</scope>
    <source>
        <strain evidence="2">20VBR1</strain>
    </source>
</reference>
<keyword evidence="1" id="KW-0472">Membrane</keyword>
<evidence type="ECO:0000313" key="2">
    <source>
        <dbReference type="EMBL" id="QQZ51178.1"/>
    </source>
</evidence>
<dbReference type="EMBL" id="CP068570">
    <property type="protein sequence ID" value="QQZ51178.1"/>
    <property type="molecule type" value="Genomic_DNA"/>
</dbReference>
<protein>
    <submittedName>
        <fullName evidence="2">Uncharacterized protein</fullName>
    </submittedName>
</protein>
<proteinExistence type="predicted"/>
<name>A0A974P5X3_9CAUL</name>
<keyword evidence="1" id="KW-1133">Transmembrane helix</keyword>
<organism evidence="2">
    <name type="scientific">Phenylobacterium glaciei</name>
    <dbReference type="NCBI Taxonomy" id="2803784"/>
    <lineage>
        <taxon>Bacteria</taxon>
        <taxon>Pseudomonadati</taxon>
        <taxon>Pseudomonadota</taxon>
        <taxon>Alphaproteobacteria</taxon>
        <taxon>Caulobacterales</taxon>
        <taxon>Caulobacteraceae</taxon>
        <taxon>Phenylobacterium</taxon>
    </lineage>
</organism>
<accession>A0A974P5X3</accession>
<feature type="transmembrane region" description="Helical" evidence="1">
    <location>
        <begin position="45"/>
        <end position="68"/>
    </location>
</feature>
<gene>
    <name evidence="2" type="ORF">JKL49_08685</name>
</gene>
<dbReference type="AlphaFoldDB" id="A0A974P5X3"/>
<sequence>MFAGQSDPDQASRPIAIARVAIGFAQGLALYGLNEWEKHGLTGGVASPLFCACAMLILFLPVVLLGGLRTLRTRTLIVWGHRRGHCGGARGLSRDDRYPRQ</sequence>
<keyword evidence="1" id="KW-0812">Transmembrane</keyword>